<dbReference type="EMBL" id="JABAEW010000081">
    <property type="protein sequence ID" value="NMD89148.1"/>
    <property type="molecule type" value="Genomic_DNA"/>
</dbReference>
<dbReference type="PANTHER" id="PTHR43280:SF2">
    <property type="entry name" value="HTH-TYPE TRANSCRIPTIONAL REGULATOR EXSA"/>
    <property type="match status" value="1"/>
</dbReference>
<evidence type="ECO:0000256" key="1">
    <source>
        <dbReference type="ARBA" id="ARBA00023015"/>
    </source>
</evidence>
<dbReference type="Gene3D" id="1.10.10.60">
    <property type="entry name" value="Homeodomain-like"/>
    <property type="match status" value="1"/>
</dbReference>
<dbReference type="SUPFAM" id="SSF51182">
    <property type="entry name" value="RmlC-like cupins"/>
    <property type="match status" value="1"/>
</dbReference>
<dbReference type="InterPro" id="IPR009057">
    <property type="entry name" value="Homeodomain-like_sf"/>
</dbReference>
<dbReference type="Gene3D" id="2.60.120.10">
    <property type="entry name" value="Jelly Rolls"/>
    <property type="match status" value="1"/>
</dbReference>
<name>A0A848B0T1_9BACT</name>
<dbReference type="Proteomes" id="UP000576225">
    <property type="component" value="Unassembled WGS sequence"/>
</dbReference>
<dbReference type="PROSITE" id="PS01124">
    <property type="entry name" value="HTH_ARAC_FAMILY_2"/>
    <property type="match status" value="1"/>
</dbReference>
<dbReference type="Pfam" id="PF12833">
    <property type="entry name" value="HTH_18"/>
    <property type="match status" value="1"/>
</dbReference>
<keyword evidence="2" id="KW-0238">DNA-binding</keyword>
<dbReference type="InterPro" id="IPR013096">
    <property type="entry name" value="Cupin_2"/>
</dbReference>
<dbReference type="GO" id="GO:0043565">
    <property type="term" value="F:sequence-specific DNA binding"/>
    <property type="evidence" value="ECO:0007669"/>
    <property type="project" value="InterPro"/>
</dbReference>
<keyword evidence="1" id="KW-0805">Transcription regulation</keyword>
<proteinExistence type="predicted"/>
<comment type="caution">
    <text evidence="5">The sequence shown here is derived from an EMBL/GenBank/DDBJ whole genome shotgun (WGS) entry which is preliminary data.</text>
</comment>
<evidence type="ECO:0000313" key="6">
    <source>
        <dbReference type="Proteomes" id="UP000576225"/>
    </source>
</evidence>
<evidence type="ECO:0000313" key="5">
    <source>
        <dbReference type="EMBL" id="NMD89148.1"/>
    </source>
</evidence>
<reference evidence="5 6" key="1">
    <citation type="submission" date="2020-04" db="EMBL/GenBank/DDBJ databases">
        <authorList>
            <person name="Hitch T.C.A."/>
            <person name="Wylensek D."/>
            <person name="Clavel T."/>
        </authorList>
    </citation>
    <scope>NUCLEOTIDE SEQUENCE [LARGE SCALE GENOMIC DNA]</scope>
    <source>
        <strain evidence="5 6">COR2-253-APC-1A</strain>
    </source>
</reference>
<evidence type="ECO:0000259" key="4">
    <source>
        <dbReference type="PROSITE" id="PS01124"/>
    </source>
</evidence>
<accession>A0A848B0T1</accession>
<organism evidence="5 6">
    <name type="scientific">Victivallis vadensis</name>
    <dbReference type="NCBI Taxonomy" id="172901"/>
    <lineage>
        <taxon>Bacteria</taxon>
        <taxon>Pseudomonadati</taxon>
        <taxon>Lentisphaerota</taxon>
        <taxon>Lentisphaeria</taxon>
        <taxon>Victivallales</taxon>
        <taxon>Victivallaceae</taxon>
        <taxon>Victivallis</taxon>
    </lineage>
</organism>
<dbReference type="InterPro" id="IPR011051">
    <property type="entry name" value="RmlC_Cupin_sf"/>
</dbReference>
<dbReference type="SMART" id="SM00342">
    <property type="entry name" value="HTH_ARAC"/>
    <property type="match status" value="1"/>
</dbReference>
<evidence type="ECO:0000256" key="2">
    <source>
        <dbReference type="ARBA" id="ARBA00023125"/>
    </source>
</evidence>
<feature type="domain" description="HTH araC/xylS-type" evidence="4">
    <location>
        <begin position="192"/>
        <end position="289"/>
    </location>
</feature>
<dbReference type="InterPro" id="IPR014710">
    <property type="entry name" value="RmlC-like_jellyroll"/>
</dbReference>
<keyword evidence="3" id="KW-0804">Transcription</keyword>
<dbReference type="InterPro" id="IPR018060">
    <property type="entry name" value="HTH_AraC"/>
</dbReference>
<dbReference type="AlphaFoldDB" id="A0A848B0T1"/>
<sequence>MYSKKDSDCGVFTKENLLGKDKTSFKMFEMELVLLDLVAAEEFYFPSHRQCLPEFLIVLEGTYQGVLNGKPIEVTAGQLLFFPPNMEREDKCSSPCKFLVVMFALHNLWNEQTNDHFFESDIPSPALVISYAKNREIRNLISAIIRSDKDDVFVKEKKIARGILLTWILISRFENYIPENTKNQLLGCSFANQLSSYFSKRLEKKYNAGELCAYLKISRRSLEMKCRKLFNQSPAKLFMVTKMHYAEKRLLAGISSKQVAQEIGFASQFSFSAAFKQYTGRCPIDYSPLKKERLREFQPMNEEN</sequence>
<dbReference type="RefSeq" id="WP_168964081.1">
    <property type="nucleotide sequence ID" value="NZ_JABAEW010000081.1"/>
</dbReference>
<dbReference type="SUPFAM" id="SSF46689">
    <property type="entry name" value="Homeodomain-like"/>
    <property type="match status" value="1"/>
</dbReference>
<evidence type="ECO:0000256" key="3">
    <source>
        <dbReference type="ARBA" id="ARBA00023163"/>
    </source>
</evidence>
<gene>
    <name evidence="5" type="ORF">HF882_21415</name>
</gene>
<dbReference type="Pfam" id="PF07883">
    <property type="entry name" value="Cupin_2"/>
    <property type="match status" value="1"/>
</dbReference>
<dbReference type="GO" id="GO:0003700">
    <property type="term" value="F:DNA-binding transcription factor activity"/>
    <property type="evidence" value="ECO:0007669"/>
    <property type="project" value="InterPro"/>
</dbReference>
<dbReference type="PANTHER" id="PTHR43280">
    <property type="entry name" value="ARAC-FAMILY TRANSCRIPTIONAL REGULATOR"/>
    <property type="match status" value="1"/>
</dbReference>
<protein>
    <submittedName>
        <fullName evidence="5">AraC family transcriptional regulator</fullName>
    </submittedName>
</protein>